<protein>
    <recommendedName>
        <fullName evidence="3">histidine kinase</fullName>
        <ecNumber evidence="3">2.7.13.3</ecNumber>
    </recommendedName>
</protein>
<gene>
    <name evidence="17" type="ORF">H0E84_00935</name>
</gene>
<dbReference type="SUPFAM" id="SSF47384">
    <property type="entry name" value="Homodimeric domain of signal transducing histidine kinase"/>
    <property type="match status" value="1"/>
</dbReference>
<dbReference type="Gene3D" id="1.10.287.130">
    <property type="match status" value="1"/>
</dbReference>
<dbReference type="InterPro" id="IPR003594">
    <property type="entry name" value="HATPase_dom"/>
</dbReference>
<dbReference type="InterPro" id="IPR050980">
    <property type="entry name" value="2C_sensor_his_kinase"/>
</dbReference>
<dbReference type="SMART" id="SM00304">
    <property type="entry name" value="HAMP"/>
    <property type="match status" value="1"/>
</dbReference>
<keyword evidence="12" id="KW-1133">Transmembrane helix</keyword>
<keyword evidence="5" id="KW-0997">Cell inner membrane</keyword>
<evidence type="ECO:0000259" key="15">
    <source>
        <dbReference type="PROSITE" id="PS50109"/>
    </source>
</evidence>
<evidence type="ECO:0000256" key="4">
    <source>
        <dbReference type="ARBA" id="ARBA00022475"/>
    </source>
</evidence>
<keyword evidence="7" id="KW-0808">Transferase</keyword>
<dbReference type="GO" id="GO:0005886">
    <property type="term" value="C:plasma membrane"/>
    <property type="evidence" value="ECO:0007669"/>
    <property type="project" value="UniProtKB-SubCell"/>
</dbReference>
<dbReference type="CDD" id="cd06225">
    <property type="entry name" value="HAMP"/>
    <property type="match status" value="1"/>
</dbReference>
<keyword evidence="11" id="KW-0067">ATP-binding</keyword>
<evidence type="ECO:0000256" key="12">
    <source>
        <dbReference type="ARBA" id="ARBA00022989"/>
    </source>
</evidence>
<keyword evidence="8" id="KW-0812">Transmembrane</keyword>
<dbReference type="EMBL" id="JACCKA010000008">
    <property type="protein sequence ID" value="NZA24940.1"/>
    <property type="molecule type" value="Genomic_DNA"/>
</dbReference>
<dbReference type="SMART" id="SM00387">
    <property type="entry name" value="HATPase_c"/>
    <property type="match status" value="1"/>
</dbReference>
<sequence>MSFLERLLPRSMVGRMIAVLTLSFAALLAVLSVVEQAEGSDVLSAAASADTVDRIARMSRLLARMRTEELATHVDVESLCHVGYEVSGAPWPGARETPETSMIAHDLARALGLSAAQVRVGRAALAREDFGYRKCRPGEMAYPVNGVVISTGLPGDTWLHTEIHPHEAHFQRTFADWFQRSSLAFLLIAGVAALSMYRLGRPLRRLTEGALRFGSGLKAEPLPETGPSDVRRTIRAFNAMQRQVIDEIDRRTSTLAALSHDLRTPLTALRVKAELVEDDKARSDLIASIVKMETIASSAIEFLKGEARTEPMRLIDLTALIESECADFQEIGAPVAFLGSGAVQIACRPDALARAVRNLIDNAIKYGGGAEVSICLSRSDVEIAVADHGPGIPADQVRQAIEPFVRLSAAREGDEKGFGLGLSVAAAVAKGHEGSLDLAANTPRGLVARIRIPLAASGRAGPTVP</sequence>
<dbReference type="RefSeq" id="WP_180676748.1">
    <property type="nucleotide sequence ID" value="NZ_JACCKA010000008.1"/>
</dbReference>
<dbReference type="SUPFAM" id="SSF55874">
    <property type="entry name" value="ATPase domain of HSP90 chaperone/DNA topoisomerase II/histidine kinase"/>
    <property type="match status" value="1"/>
</dbReference>
<evidence type="ECO:0000256" key="5">
    <source>
        <dbReference type="ARBA" id="ARBA00022519"/>
    </source>
</evidence>
<dbReference type="CDD" id="cd00082">
    <property type="entry name" value="HisKA"/>
    <property type="match status" value="1"/>
</dbReference>
<dbReference type="CDD" id="cd00075">
    <property type="entry name" value="HATPase"/>
    <property type="match status" value="1"/>
</dbReference>
<evidence type="ECO:0000256" key="14">
    <source>
        <dbReference type="ARBA" id="ARBA00023136"/>
    </source>
</evidence>
<accession>A0A853J8F8</accession>
<keyword evidence="6" id="KW-0597">Phosphoprotein</keyword>
<dbReference type="EC" id="2.7.13.3" evidence="3"/>
<evidence type="ECO:0000256" key="11">
    <source>
        <dbReference type="ARBA" id="ARBA00022840"/>
    </source>
</evidence>
<dbReference type="PANTHER" id="PTHR44936">
    <property type="entry name" value="SENSOR PROTEIN CREC"/>
    <property type="match status" value="1"/>
</dbReference>
<dbReference type="InterPro" id="IPR004358">
    <property type="entry name" value="Sig_transdc_His_kin-like_C"/>
</dbReference>
<dbReference type="PANTHER" id="PTHR44936:SF5">
    <property type="entry name" value="SENSOR HISTIDINE KINASE ENVZ"/>
    <property type="match status" value="1"/>
</dbReference>
<evidence type="ECO:0000256" key="2">
    <source>
        <dbReference type="ARBA" id="ARBA00004429"/>
    </source>
</evidence>
<evidence type="ECO:0000313" key="17">
    <source>
        <dbReference type="EMBL" id="NZA24940.1"/>
    </source>
</evidence>
<comment type="catalytic activity">
    <reaction evidence="1">
        <text>ATP + protein L-histidine = ADP + protein N-phospho-L-histidine.</text>
        <dbReference type="EC" id="2.7.13.3"/>
    </reaction>
</comment>
<dbReference type="PROSITE" id="PS50885">
    <property type="entry name" value="HAMP"/>
    <property type="match status" value="1"/>
</dbReference>
<keyword evidence="4" id="KW-1003">Cell membrane</keyword>
<name>A0A853J8F8_9GAMM</name>
<dbReference type="InterPro" id="IPR005467">
    <property type="entry name" value="His_kinase_dom"/>
</dbReference>
<dbReference type="Pfam" id="PF00672">
    <property type="entry name" value="HAMP"/>
    <property type="match status" value="1"/>
</dbReference>
<keyword evidence="10" id="KW-0418">Kinase</keyword>
<keyword evidence="13" id="KW-0902">Two-component regulatory system</keyword>
<dbReference type="GO" id="GO:0000155">
    <property type="term" value="F:phosphorelay sensor kinase activity"/>
    <property type="evidence" value="ECO:0007669"/>
    <property type="project" value="InterPro"/>
</dbReference>
<evidence type="ECO:0000256" key="10">
    <source>
        <dbReference type="ARBA" id="ARBA00022777"/>
    </source>
</evidence>
<keyword evidence="18" id="KW-1185">Reference proteome</keyword>
<dbReference type="InterPro" id="IPR036890">
    <property type="entry name" value="HATPase_C_sf"/>
</dbReference>
<evidence type="ECO:0000256" key="6">
    <source>
        <dbReference type="ARBA" id="ARBA00022553"/>
    </source>
</evidence>
<feature type="domain" description="Histidine kinase" evidence="15">
    <location>
        <begin position="257"/>
        <end position="456"/>
    </location>
</feature>
<keyword evidence="14" id="KW-0472">Membrane</keyword>
<evidence type="ECO:0000256" key="13">
    <source>
        <dbReference type="ARBA" id="ARBA00023012"/>
    </source>
</evidence>
<evidence type="ECO:0000313" key="18">
    <source>
        <dbReference type="Proteomes" id="UP000578091"/>
    </source>
</evidence>
<evidence type="ECO:0000259" key="16">
    <source>
        <dbReference type="PROSITE" id="PS50885"/>
    </source>
</evidence>
<evidence type="ECO:0000256" key="1">
    <source>
        <dbReference type="ARBA" id="ARBA00000085"/>
    </source>
</evidence>
<dbReference type="AlphaFoldDB" id="A0A853J8F8"/>
<dbReference type="PRINTS" id="PR00344">
    <property type="entry name" value="BCTRLSENSOR"/>
</dbReference>
<organism evidence="17 18">
    <name type="scientific">Luteimonas salinisoli</name>
    <dbReference type="NCBI Taxonomy" id="2752307"/>
    <lineage>
        <taxon>Bacteria</taxon>
        <taxon>Pseudomonadati</taxon>
        <taxon>Pseudomonadota</taxon>
        <taxon>Gammaproteobacteria</taxon>
        <taxon>Lysobacterales</taxon>
        <taxon>Lysobacteraceae</taxon>
        <taxon>Luteimonas</taxon>
    </lineage>
</organism>
<dbReference type="Proteomes" id="UP000578091">
    <property type="component" value="Unassembled WGS sequence"/>
</dbReference>
<dbReference type="PROSITE" id="PS50109">
    <property type="entry name" value="HIS_KIN"/>
    <property type="match status" value="1"/>
</dbReference>
<comment type="subcellular location">
    <subcellularLocation>
        <location evidence="2">Cell inner membrane</location>
        <topology evidence="2">Multi-pass membrane protein</topology>
    </subcellularLocation>
</comment>
<dbReference type="Gene3D" id="3.30.565.10">
    <property type="entry name" value="Histidine kinase-like ATPase, C-terminal domain"/>
    <property type="match status" value="1"/>
</dbReference>
<feature type="domain" description="HAMP" evidence="16">
    <location>
        <begin position="197"/>
        <end position="249"/>
    </location>
</feature>
<dbReference type="GO" id="GO:0005524">
    <property type="term" value="F:ATP binding"/>
    <property type="evidence" value="ECO:0007669"/>
    <property type="project" value="UniProtKB-KW"/>
</dbReference>
<dbReference type="Pfam" id="PF02518">
    <property type="entry name" value="HATPase_c"/>
    <property type="match status" value="1"/>
</dbReference>
<comment type="caution">
    <text evidence="17">The sequence shown here is derived from an EMBL/GenBank/DDBJ whole genome shotgun (WGS) entry which is preliminary data.</text>
</comment>
<dbReference type="InterPro" id="IPR003661">
    <property type="entry name" value="HisK_dim/P_dom"/>
</dbReference>
<dbReference type="InterPro" id="IPR003660">
    <property type="entry name" value="HAMP_dom"/>
</dbReference>
<dbReference type="Pfam" id="PF00512">
    <property type="entry name" value="HisKA"/>
    <property type="match status" value="1"/>
</dbReference>
<evidence type="ECO:0000256" key="7">
    <source>
        <dbReference type="ARBA" id="ARBA00022679"/>
    </source>
</evidence>
<evidence type="ECO:0000256" key="8">
    <source>
        <dbReference type="ARBA" id="ARBA00022692"/>
    </source>
</evidence>
<evidence type="ECO:0000256" key="9">
    <source>
        <dbReference type="ARBA" id="ARBA00022741"/>
    </source>
</evidence>
<evidence type="ECO:0000256" key="3">
    <source>
        <dbReference type="ARBA" id="ARBA00012438"/>
    </source>
</evidence>
<dbReference type="InterPro" id="IPR036097">
    <property type="entry name" value="HisK_dim/P_sf"/>
</dbReference>
<proteinExistence type="predicted"/>
<keyword evidence="9" id="KW-0547">Nucleotide-binding</keyword>
<dbReference type="SMART" id="SM00388">
    <property type="entry name" value="HisKA"/>
    <property type="match status" value="1"/>
</dbReference>
<reference evidence="17 18" key="1">
    <citation type="submission" date="2020-07" db="EMBL/GenBank/DDBJ databases">
        <title>Luteimonas sp. SJ-92.</title>
        <authorList>
            <person name="Huang X.-X."/>
            <person name="Xu L."/>
            <person name="Sun J.-Q."/>
        </authorList>
    </citation>
    <scope>NUCLEOTIDE SEQUENCE [LARGE SCALE GENOMIC DNA]</scope>
    <source>
        <strain evidence="17 18">SJ-92</strain>
    </source>
</reference>